<dbReference type="FunFam" id="1.10.10.10:FF:000007">
    <property type="entry name" value="Ferric uptake regulation protein"/>
    <property type="match status" value="1"/>
</dbReference>
<evidence type="ECO:0000256" key="1">
    <source>
        <dbReference type="ARBA" id="ARBA00004496"/>
    </source>
</evidence>
<comment type="caution">
    <text evidence="11">The sequence shown here is derived from an EMBL/GenBank/DDBJ whole genome shotgun (WGS) entry which is preliminary data.</text>
</comment>
<dbReference type="GO" id="GO:0008270">
    <property type="term" value="F:zinc ion binding"/>
    <property type="evidence" value="ECO:0007669"/>
    <property type="project" value="TreeGrafter"/>
</dbReference>
<keyword evidence="8" id="KW-0238">DNA-binding</keyword>
<evidence type="ECO:0000256" key="3">
    <source>
        <dbReference type="ARBA" id="ARBA00022490"/>
    </source>
</evidence>
<organism evidence="11 12">
    <name type="scientific">Streptococcus danieliae</name>
    <dbReference type="NCBI Taxonomy" id="747656"/>
    <lineage>
        <taxon>Bacteria</taxon>
        <taxon>Bacillati</taxon>
        <taxon>Bacillota</taxon>
        <taxon>Bacilli</taxon>
        <taxon>Lactobacillales</taxon>
        <taxon>Streptococcaceae</taxon>
        <taxon>Streptococcus</taxon>
    </lineage>
</organism>
<dbReference type="AlphaFoldDB" id="A0A7X3KBL4"/>
<dbReference type="InterPro" id="IPR043135">
    <property type="entry name" value="Fur_C"/>
</dbReference>
<dbReference type="GO" id="GO:1900376">
    <property type="term" value="P:regulation of secondary metabolite biosynthetic process"/>
    <property type="evidence" value="ECO:0007669"/>
    <property type="project" value="TreeGrafter"/>
</dbReference>
<dbReference type="GO" id="GO:0000976">
    <property type="term" value="F:transcription cis-regulatory region binding"/>
    <property type="evidence" value="ECO:0007669"/>
    <property type="project" value="TreeGrafter"/>
</dbReference>
<comment type="similarity">
    <text evidence="2">Belongs to the Fur family.</text>
</comment>
<accession>A0A7X3KBL4</accession>
<evidence type="ECO:0000256" key="4">
    <source>
        <dbReference type="ARBA" id="ARBA00022491"/>
    </source>
</evidence>
<keyword evidence="5 10" id="KW-0479">Metal-binding</keyword>
<dbReference type="InterPro" id="IPR036388">
    <property type="entry name" value="WH-like_DNA-bd_sf"/>
</dbReference>
<dbReference type="Gene3D" id="3.30.1490.190">
    <property type="match status" value="1"/>
</dbReference>
<dbReference type="GO" id="GO:0003700">
    <property type="term" value="F:DNA-binding transcription factor activity"/>
    <property type="evidence" value="ECO:0007669"/>
    <property type="project" value="InterPro"/>
</dbReference>
<keyword evidence="7" id="KW-0805">Transcription regulation</keyword>
<sequence>MVNKLEGILEDLRDHGIRVTEARRLMLEYLMTSHEHPSAEKIYQDLMDVYPQISLATVYNNLNLFLKEGLVTEIKIKNDQTRYYDFMGNEHLNIVCENCGKIADFEGEPLPDISDLVRDQTGYQLQKQELLVYGLCPECQ</sequence>
<name>A0A7X3KBL4_9STRE</name>
<evidence type="ECO:0000256" key="5">
    <source>
        <dbReference type="ARBA" id="ARBA00022723"/>
    </source>
</evidence>
<evidence type="ECO:0000256" key="8">
    <source>
        <dbReference type="ARBA" id="ARBA00023125"/>
    </source>
</evidence>
<feature type="binding site" evidence="10">
    <location>
        <position position="99"/>
    </location>
    <ligand>
        <name>Zn(2+)</name>
        <dbReference type="ChEBI" id="CHEBI:29105"/>
    </ligand>
</feature>
<reference evidence="11 12" key="1">
    <citation type="submission" date="2019-12" db="EMBL/GenBank/DDBJ databases">
        <title>Microbes associate with the intestines of laboratory mice.</title>
        <authorList>
            <person name="Navarre W."/>
            <person name="Wong E."/>
        </authorList>
    </citation>
    <scope>NUCLEOTIDE SEQUENCE [LARGE SCALE GENOMIC DNA]</scope>
    <source>
        <strain evidence="11 12">NM51_B2-22</strain>
    </source>
</reference>
<proteinExistence type="inferred from homology"/>
<dbReference type="Proteomes" id="UP000461595">
    <property type="component" value="Unassembled WGS sequence"/>
</dbReference>
<evidence type="ECO:0000313" key="12">
    <source>
        <dbReference type="Proteomes" id="UP000461595"/>
    </source>
</evidence>
<keyword evidence="9" id="KW-0804">Transcription</keyword>
<evidence type="ECO:0000256" key="7">
    <source>
        <dbReference type="ARBA" id="ARBA00023015"/>
    </source>
</evidence>
<dbReference type="CDD" id="cd07153">
    <property type="entry name" value="Fur_like"/>
    <property type="match status" value="1"/>
</dbReference>
<evidence type="ECO:0000256" key="6">
    <source>
        <dbReference type="ARBA" id="ARBA00022833"/>
    </source>
</evidence>
<dbReference type="SUPFAM" id="SSF46785">
    <property type="entry name" value="Winged helix' DNA-binding domain"/>
    <property type="match status" value="1"/>
</dbReference>
<dbReference type="PANTHER" id="PTHR33202:SF8">
    <property type="entry name" value="PEROXIDE-RESPONSIVE REPRESSOR PERR"/>
    <property type="match status" value="1"/>
</dbReference>
<gene>
    <name evidence="11" type="ORF">E5983_01430</name>
</gene>
<dbReference type="EMBL" id="WSRS01000006">
    <property type="protein sequence ID" value="MVX58314.1"/>
    <property type="molecule type" value="Genomic_DNA"/>
</dbReference>
<dbReference type="Pfam" id="PF01475">
    <property type="entry name" value="FUR"/>
    <property type="match status" value="1"/>
</dbReference>
<evidence type="ECO:0000256" key="10">
    <source>
        <dbReference type="PIRSR" id="PIRSR602481-1"/>
    </source>
</evidence>
<feature type="binding site" evidence="10">
    <location>
        <position position="136"/>
    </location>
    <ligand>
        <name>Zn(2+)</name>
        <dbReference type="ChEBI" id="CHEBI:29105"/>
    </ligand>
</feature>
<evidence type="ECO:0000256" key="2">
    <source>
        <dbReference type="ARBA" id="ARBA00007957"/>
    </source>
</evidence>
<feature type="binding site" evidence="10">
    <location>
        <position position="96"/>
    </location>
    <ligand>
        <name>Zn(2+)</name>
        <dbReference type="ChEBI" id="CHEBI:29105"/>
    </ligand>
</feature>
<keyword evidence="6 10" id="KW-0862">Zinc</keyword>
<dbReference type="InterPro" id="IPR002481">
    <property type="entry name" value="FUR"/>
</dbReference>
<evidence type="ECO:0000256" key="9">
    <source>
        <dbReference type="ARBA" id="ARBA00023163"/>
    </source>
</evidence>
<dbReference type="PANTHER" id="PTHR33202">
    <property type="entry name" value="ZINC UPTAKE REGULATION PROTEIN"/>
    <property type="match status" value="1"/>
</dbReference>
<dbReference type="InterPro" id="IPR036390">
    <property type="entry name" value="WH_DNA-bd_sf"/>
</dbReference>
<dbReference type="Gene3D" id="1.10.10.10">
    <property type="entry name" value="Winged helix-like DNA-binding domain superfamily/Winged helix DNA-binding domain"/>
    <property type="match status" value="1"/>
</dbReference>
<keyword evidence="4" id="KW-0678">Repressor</keyword>
<dbReference type="OrthoDB" id="8659436at2"/>
<dbReference type="RefSeq" id="WP_160332143.1">
    <property type="nucleotide sequence ID" value="NZ_WSRS01000006.1"/>
</dbReference>
<dbReference type="GO" id="GO:0005737">
    <property type="term" value="C:cytoplasm"/>
    <property type="evidence" value="ECO:0007669"/>
    <property type="project" value="UniProtKB-SubCell"/>
</dbReference>
<dbReference type="GO" id="GO:0045892">
    <property type="term" value="P:negative regulation of DNA-templated transcription"/>
    <property type="evidence" value="ECO:0007669"/>
    <property type="project" value="TreeGrafter"/>
</dbReference>
<comment type="subcellular location">
    <subcellularLocation>
        <location evidence="1">Cytoplasm</location>
    </subcellularLocation>
</comment>
<keyword evidence="3" id="KW-0963">Cytoplasm</keyword>
<evidence type="ECO:0000313" key="11">
    <source>
        <dbReference type="EMBL" id="MVX58314.1"/>
    </source>
</evidence>
<protein>
    <submittedName>
        <fullName evidence="11">Transcriptional repressor</fullName>
    </submittedName>
</protein>
<comment type="cofactor">
    <cofactor evidence="10">
        <name>Zn(2+)</name>
        <dbReference type="ChEBI" id="CHEBI:29105"/>
    </cofactor>
    <text evidence="10">Binds 1 zinc ion per subunit.</text>
</comment>
<feature type="binding site" evidence="10">
    <location>
        <position position="139"/>
    </location>
    <ligand>
        <name>Zn(2+)</name>
        <dbReference type="ChEBI" id="CHEBI:29105"/>
    </ligand>
</feature>